<evidence type="ECO:0000313" key="3">
    <source>
        <dbReference type="Proteomes" id="UP001156666"/>
    </source>
</evidence>
<proteinExistence type="predicted"/>
<dbReference type="RefSeq" id="WP_235292986.1">
    <property type="nucleotide sequence ID" value="NZ_BSOH01000005.1"/>
</dbReference>
<dbReference type="Proteomes" id="UP001156666">
    <property type="component" value="Unassembled WGS sequence"/>
</dbReference>
<dbReference type="EMBL" id="BSOH01000005">
    <property type="protein sequence ID" value="GLR16184.1"/>
    <property type="molecule type" value="Genomic_DNA"/>
</dbReference>
<dbReference type="InterPro" id="IPR014914">
    <property type="entry name" value="RES_dom"/>
</dbReference>
<reference evidence="2" key="1">
    <citation type="journal article" date="2014" name="Int. J. Syst. Evol. Microbiol.">
        <title>Complete genome sequence of Corynebacterium casei LMG S-19264T (=DSM 44701T), isolated from a smear-ripened cheese.</title>
        <authorList>
            <consortium name="US DOE Joint Genome Institute (JGI-PGF)"/>
            <person name="Walter F."/>
            <person name="Albersmeier A."/>
            <person name="Kalinowski J."/>
            <person name="Ruckert C."/>
        </authorList>
    </citation>
    <scope>NUCLEOTIDE SEQUENCE</scope>
    <source>
        <strain evidence="2">NBRC 108769</strain>
    </source>
</reference>
<keyword evidence="3" id="KW-1185">Reference proteome</keyword>
<name>A0AA37WE19_9BACT</name>
<comment type="caution">
    <text evidence="2">The sequence shown here is derived from an EMBL/GenBank/DDBJ whole genome shotgun (WGS) entry which is preliminary data.</text>
</comment>
<sequence>MIVYRLSKAKYADTLSGIGAERFGGRWNSRGTSMIYTSSSRALCTVEIAVHTPLGNIPDDYYLISIEIPDLSFEKLDLGKLSKTWDRAPHGHETQKIGDQFVTEGKSLALMVPAAVVQGEYNYIINPRHPDFKKVKIIGKELFKFDKRLFK</sequence>
<gene>
    <name evidence="2" type="ORF">GCM10007940_07990</name>
</gene>
<reference evidence="2" key="2">
    <citation type="submission" date="2023-01" db="EMBL/GenBank/DDBJ databases">
        <title>Draft genome sequence of Portibacter lacus strain NBRC 108769.</title>
        <authorList>
            <person name="Sun Q."/>
            <person name="Mori K."/>
        </authorList>
    </citation>
    <scope>NUCLEOTIDE SEQUENCE</scope>
    <source>
        <strain evidence="2">NBRC 108769</strain>
    </source>
</reference>
<dbReference type="Pfam" id="PF08808">
    <property type="entry name" value="RES"/>
    <property type="match status" value="1"/>
</dbReference>
<organism evidence="2 3">
    <name type="scientific">Portibacter lacus</name>
    <dbReference type="NCBI Taxonomy" id="1099794"/>
    <lineage>
        <taxon>Bacteria</taxon>
        <taxon>Pseudomonadati</taxon>
        <taxon>Bacteroidota</taxon>
        <taxon>Saprospiria</taxon>
        <taxon>Saprospirales</taxon>
        <taxon>Haliscomenobacteraceae</taxon>
        <taxon>Portibacter</taxon>
    </lineage>
</organism>
<accession>A0AA37WE19</accession>
<dbReference type="SMART" id="SM00953">
    <property type="entry name" value="RES"/>
    <property type="match status" value="1"/>
</dbReference>
<dbReference type="AlphaFoldDB" id="A0AA37WE19"/>
<evidence type="ECO:0000313" key="2">
    <source>
        <dbReference type="EMBL" id="GLR16184.1"/>
    </source>
</evidence>
<feature type="domain" description="RES" evidence="1">
    <location>
        <begin position="14"/>
        <end position="139"/>
    </location>
</feature>
<evidence type="ECO:0000259" key="1">
    <source>
        <dbReference type="SMART" id="SM00953"/>
    </source>
</evidence>
<protein>
    <recommendedName>
        <fullName evidence="1">RES domain-containing protein</fullName>
    </recommendedName>
</protein>